<keyword evidence="2" id="KW-1185">Reference proteome</keyword>
<dbReference type="OrthoDB" id="1551227at2"/>
<organism evidence="1 2">
    <name type="scientific">Alkalispirochaeta sphaeroplastigenens</name>
    <dbReference type="NCBI Taxonomy" id="1187066"/>
    <lineage>
        <taxon>Bacteria</taxon>
        <taxon>Pseudomonadati</taxon>
        <taxon>Spirochaetota</taxon>
        <taxon>Spirochaetia</taxon>
        <taxon>Spirochaetales</taxon>
        <taxon>Spirochaetaceae</taxon>
        <taxon>Alkalispirochaeta</taxon>
    </lineage>
</organism>
<name>A0A2S4JFV0_9SPIO</name>
<dbReference type="Proteomes" id="UP000237350">
    <property type="component" value="Unassembled WGS sequence"/>
</dbReference>
<protein>
    <submittedName>
        <fullName evidence="1">Uncharacterized protein</fullName>
    </submittedName>
</protein>
<dbReference type="InterPro" id="IPR024607">
    <property type="entry name" value="Sulfatase_CS"/>
</dbReference>
<evidence type="ECO:0000313" key="2">
    <source>
        <dbReference type="Proteomes" id="UP000237350"/>
    </source>
</evidence>
<accession>A0A2S4JFV0</accession>
<proteinExistence type="predicted"/>
<evidence type="ECO:0000313" key="1">
    <source>
        <dbReference type="EMBL" id="POQ98325.1"/>
    </source>
</evidence>
<dbReference type="PROSITE" id="PS00149">
    <property type="entry name" value="SULFATASE_2"/>
    <property type="match status" value="1"/>
</dbReference>
<reference evidence="2" key="1">
    <citation type="submission" date="2015-12" db="EMBL/GenBank/DDBJ databases">
        <authorList>
            <person name="Lodha T.D."/>
            <person name="Chintalapati S."/>
            <person name="Chintalapati V.R."/>
            <person name="Sravanthi T."/>
        </authorList>
    </citation>
    <scope>NUCLEOTIDE SEQUENCE [LARGE SCALE GENOMIC DNA]</scope>
    <source>
        <strain evidence="2">JC133</strain>
    </source>
</reference>
<dbReference type="AlphaFoldDB" id="A0A2S4JFV0"/>
<gene>
    <name evidence="1" type="ORF">AU468_14005</name>
</gene>
<dbReference type="RefSeq" id="WP_103681273.1">
    <property type="nucleotide sequence ID" value="NZ_LPWH01000124.1"/>
</dbReference>
<dbReference type="EMBL" id="LPWH01000124">
    <property type="protein sequence ID" value="POQ98325.1"/>
    <property type="molecule type" value="Genomic_DNA"/>
</dbReference>
<comment type="caution">
    <text evidence="1">The sequence shown here is derived from an EMBL/GenBank/DDBJ whole genome shotgun (WGS) entry which is preliminary data.</text>
</comment>
<sequence length="115" mass="13383">MSSPKAIEKRIFEDLLGMASCYVLDCSNSTVADSFRYAVIKETGKYLPKQVVDLMKAEGYPRFSIHYHTQLWQSQDARNPANGYGTLVAGKAWHWYERWVDVVREHCRDNEEKYS</sequence>